<proteinExistence type="predicted"/>
<dbReference type="PANTHER" id="PTHR39087">
    <property type="entry name" value="UPF0104 MEMBRANE PROTEIN MJ1595"/>
    <property type="match status" value="1"/>
</dbReference>
<dbReference type="PANTHER" id="PTHR39087:SF2">
    <property type="entry name" value="UPF0104 MEMBRANE PROTEIN MJ1595"/>
    <property type="match status" value="1"/>
</dbReference>
<name>A0ABT2FZF9_9CORY</name>
<accession>A0ABT2FZF9</accession>
<keyword evidence="3 6" id="KW-0812">Transmembrane</keyword>
<evidence type="ECO:0000256" key="1">
    <source>
        <dbReference type="ARBA" id="ARBA00004651"/>
    </source>
</evidence>
<reference evidence="7 8" key="1">
    <citation type="submission" date="2022-08" db="EMBL/GenBank/DDBJ databases">
        <title>YIM 101645 draft genome.</title>
        <authorList>
            <person name="Chen X."/>
        </authorList>
    </citation>
    <scope>NUCLEOTIDE SEQUENCE [LARGE SCALE GENOMIC DNA]</scope>
    <source>
        <strain evidence="7 8">YIM 101645</strain>
    </source>
</reference>
<evidence type="ECO:0000313" key="7">
    <source>
        <dbReference type="EMBL" id="MCS5480536.1"/>
    </source>
</evidence>
<dbReference type="RefSeq" id="WP_259428604.1">
    <property type="nucleotide sequence ID" value="NZ_JANWTC010000011.1"/>
</dbReference>
<comment type="subcellular location">
    <subcellularLocation>
        <location evidence="1">Cell membrane</location>
        <topology evidence="1">Multi-pass membrane protein</topology>
    </subcellularLocation>
</comment>
<dbReference type="EMBL" id="JANWTC010000011">
    <property type="protein sequence ID" value="MCS5480536.1"/>
    <property type="molecule type" value="Genomic_DNA"/>
</dbReference>
<organism evidence="7 8">
    <name type="scientific">Corynebacterium lemuris</name>
    <dbReference type="NCBI Taxonomy" id="1859292"/>
    <lineage>
        <taxon>Bacteria</taxon>
        <taxon>Bacillati</taxon>
        <taxon>Actinomycetota</taxon>
        <taxon>Actinomycetes</taxon>
        <taxon>Mycobacteriales</taxon>
        <taxon>Corynebacteriaceae</taxon>
        <taxon>Corynebacterium</taxon>
    </lineage>
</organism>
<comment type="caution">
    <text evidence="7">The sequence shown here is derived from an EMBL/GenBank/DDBJ whole genome shotgun (WGS) entry which is preliminary data.</text>
</comment>
<gene>
    <name evidence="7" type="ORF">NYP18_12820</name>
</gene>
<feature type="transmembrane region" description="Helical" evidence="6">
    <location>
        <begin position="154"/>
        <end position="175"/>
    </location>
</feature>
<dbReference type="Pfam" id="PF03706">
    <property type="entry name" value="LPG_synthase_TM"/>
    <property type="match status" value="1"/>
</dbReference>
<evidence type="ECO:0000256" key="5">
    <source>
        <dbReference type="ARBA" id="ARBA00023136"/>
    </source>
</evidence>
<sequence>MLRRITANRWVRWLGPFVVLVILVVAFRDQLPFLGDGIRRLRDAEPAGVVVAVITTFLSLAAMAEVMRLLLGAGGTRVPLSAATGLTLASNSWSTSLPGGPAFSAVLTYQVQRSWGASRLLCGWFLVLSSAVSTMWLVLIGVSGVFFLGAQVSVWSLLATLAAMTVLSWAVYWAANHPDHLERWTRALLPVFNRLLRRAPDTGLEAVVTQLHQFDTVHLSRGRFAAVAGWSLLNRLFDVLALYACVWAITGTAPGLEATPDRTTVMGVLLAYTTAKLAGTAQVTPGGLGTVEAVIIATLVTAGMTAVDATGVALVYRLISFALATIIGWVVYFLYFAGRSVRSAAEPAIELGHEQNLRTDR</sequence>
<evidence type="ECO:0000256" key="6">
    <source>
        <dbReference type="SAM" id="Phobius"/>
    </source>
</evidence>
<evidence type="ECO:0000256" key="3">
    <source>
        <dbReference type="ARBA" id="ARBA00022692"/>
    </source>
</evidence>
<keyword evidence="4 6" id="KW-1133">Transmembrane helix</keyword>
<feature type="transmembrane region" description="Helical" evidence="6">
    <location>
        <begin position="286"/>
        <end position="307"/>
    </location>
</feature>
<dbReference type="InterPro" id="IPR022791">
    <property type="entry name" value="L-PG_synthase/AglD"/>
</dbReference>
<feature type="transmembrane region" description="Helical" evidence="6">
    <location>
        <begin position="47"/>
        <end position="71"/>
    </location>
</feature>
<keyword evidence="5 6" id="KW-0472">Membrane</keyword>
<evidence type="ECO:0000256" key="4">
    <source>
        <dbReference type="ARBA" id="ARBA00022989"/>
    </source>
</evidence>
<feature type="transmembrane region" description="Helical" evidence="6">
    <location>
        <begin position="121"/>
        <end position="148"/>
    </location>
</feature>
<keyword evidence="2" id="KW-1003">Cell membrane</keyword>
<dbReference type="Proteomes" id="UP001205965">
    <property type="component" value="Unassembled WGS sequence"/>
</dbReference>
<feature type="transmembrane region" description="Helical" evidence="6">
    <location>
        <begin position="10"/>
        <end position="27"/>
    </location>
</feature>
<evidence type="ECO:0000256" key="2">
    <source>
        <dbReference type="ARBA" id="ARBA00022475"/>
    </source>
</evidence>
<evidence type="ECO:0000313" key="8">
    <source>
        <dbReference type="Proteomes" id="UP001205965"/>
    </source>
</evidence>
<feature type="transmembrane region" description="Helical" evidence="6">
    <location>
        <begin position="313"/>
        <end position="335"/>
    </location>
</feature>
<keyword evidence="8" id="KW-1185">Reference proteome</keyword>
<protein>
    <submittedName>
        <fullName evidence="7">YbhN family protein</fullName>
    </submittedName>
</protein>